<reference evidence="2 3" key="1">
    <citation type="journal article" date="2017" name="Int. J. Syst. Evol. Microbiol.">
        <title>Photobacterium alginatilyticum sp. nov., a marine bacterium isolated from bottom seawater.</title>
        <authorList>
            <person name="Wang X."/>
            <person name="Wang Y."/>
            <person name="Yang X."/>
            <person name="Sun H."/>
            <person name="Li B."/>
            <person name="Zhang X.H."/>
        </authorList>
    </citation>
    <scope>NUCLEOTIDE SEQUENCE [LARGE SCALE GENOMIC DNA]</scope>
    <source>
        <strain evidence="2 3">P03D4</strain>
    </source>
</reference>
<feature type="transmembrane region" description="Helical" evidence="1">
    <location>
        <begin position="65"/>
        <end position="89"/>
    </location>
</feature>
<comment type="caution">
    <text evidence="2">The sequence shown here is derived from an EMBL/GenBank/DDBJ whole genome shotgun (WGS) entry which is preliminary data.</text>
</comment>
<keyword evidence="1" id="KW-0472">Membrane</keyword>
<dbReference type="Proteomes" id="UP000738517">
    <property type="component" value="Unassembled WGS sequence"/>
</dbReference>
<feature type="transmembrane region" description="Helical" evidence="1">
    <location>
        <begin position="23"/>
        <end position="45"/>
    </location>
</feature>
<keyword evidence="1" id="KW-1133">Transmembrane helix</keyword>
<gene>
    <name evidence="2" type="ORF">EIZ48_26585</name>
</gene>
<evidence type="ECO:0000256" key="1">
    <source>
        <dbReference type="SAM" id="Phobius"/>
    </source>
</evidence>
<organism evidence="2 3">
    <name type="scientific">Photobacterium alginatilyticum</name>
    <dbReference type="NCBI Taxonomy" id="1775171"/>
    <lineage>
        <taxon>Bacteria</taxon>
        <taxon>Pseudomonadati</taxon>
        <taxon>Pseudomonadota</taxon>
        <taxon>Gammaproteobacteria</taxon>
        <taxon>Vibrionales</taxon>
        <taxon>Vibrionaceae</taxon>
        <taxon>Photobacterium</taxon>
    </lineage>
</organism>
<sequence length="103" mass="12057">MKIHSTTLTYDQLPSVYGLLESIAFMWFIVVVTLAISTWVVSKLWHIHSIPKHVAKERDLPQAKLIFWMCILGLAYKPLWIIAVLLIVIDWQRIQEWLRGVKS</sequence>
<proteinExistence type="predicted"/>
<evidence type="ECO:0000313" key="3">
    <source>
        <dbReference type="Proteomes" id="UP000738517"/>
    </source>
</evidence>
<dbReference type="RefSeq" id="WP_160658223.1">
    <property type="nucleotide sequence ID" value="NZ_RSEJ01000045.1"/>
</dbReference>
<dbReference type="EMBL" id="RSEJ01000045">
    <property type="protein sequence ID" value="NBI56078.1"/>
    <property type="molecule type" value="Genomic_DNA"/>
</dbReference>
<evidence type="ECO:0000313" key="2">
    <source>
        <dbReference type="EMBL" id="NBI56078.1"/>
    </source>
</evidence>
<protein>
    <submittedName>
        <fullName evidence="2">Mg2+ and Co2+ transporter</fullName>
    </submittedName>
</protein>
<name>A0ABW9YQ57_9GAMM</name>
<keyword evidence="3" id="KW-1185">Reference proteome</keyword>
<accession>A0ABW9YQ57</accession>
<keyword evidence="1" id="KW-0812">Transmembrane</keyword>